<gene>
    <name evidence="6" type="primary">SPOSA6832_01488</name>
</gene>
<name>A0A0D6EJJ0_SPOSA</name>
<dbReference type="OrthoDB" id="20381at2759"/>
<dbReference type="PANTHER" id="PTHR21681">
    <property type="entry name" value="EUKARYOTIC TRANSLATION INITIATION FACTOR 3 SUBUNIT J"/>
    <property type="match status" value="1"/>
</dbReference>
<evidence type="ECO:0000256" key="2">
    <source>
        <dbReference type="ARBA" id="ARBA00022540"/>
    </source>
</evidence>
<dbReference type="GO" id="GO:0003743">
    <property type="term" value="F:translation initiation factor activity"/>
    <property type="evidence" value="ECO:0007669"/>
    <property type="project" value="UniProtKB-KW"/>
</dbReference>
<dbReference type="InterPro" id="IPR023194">
    <property type="entry name" value="eIF3-like_dom_sf"/>
</dbReference>
<feature type="region of interest" description="Disordered" evidence="5">
    <location>
        <begin position="1"/>
        <end position="106"/>
    </location>
</feature>
<dbReference type="AlphaFoldDB" id="A0A0D6EJJ0"/>
<evidence type="ECO:0000256" key="1">
    <source>
        <dbReference type="ARBA" id="ARBA00022490"/>
    </source>
</evidence>
<dbReference type="Gene3D" id="1.10.246.60">
    <property type="entry name" value="Eukaryotic translation initiation factor 3 like domains"/>
    <property type="match status" value="1"/>
</dbReference>
<keyword evidence="2" id="KW-0396">Initiation factor</keyword>
<evidence type="ECO:0000313" key="7">
    <source>
        <dbReference type="Proteomes" id="UP000243876"/>
    </source>
</evidence>
<dbReference type="GO" id="GO:0005852">
    <property type="term" value="C:eukaryotic translation initiation factor 3 complex"/>
    <property type="evidence" value="ECO:0007669"/>
    <property type="project" value="InterPro"/>
</dbReference>
<feature type="compositionally biased region" description="Basic and acidic residues" evidence="5">
    <location>
        <begin position="78"/>
        <end position="106"/>
    </location>
</feature>
<keyword evidence="1" id="KW-0963">Cytoplasm</keyword>
<keyword evidence="7" id="KW-1185">Reference proteome</keyword>
<feature type="compositionally biased region" description="Acidic residues" evidence="5">
    <location>
        <begin position="35"/>
        <end position="52"/>
    </location>
</feature>
<keyword evidence="3" id="KW-0648">Protein biosynthesis</keyword>
<evidence type="ECO:0000313" key="6">
    <source>
        <dbReference type="EMBL" id="CEQ39918.1"/>
    </source>
</evidence>
<dbReference type="Proteomes" id="UP000243876">
    <property type="component" value="Unassembled WGS sequence"/>
</dbReference>
<dbReference type="Pfam" id="PF08597">
    <property type="entry name" value="eIF3_subunit"/>
    <property type="match status" value="1"/>
</dbReference>
<organism evidence="6 7">
    <name type="scientific">Sporidiobolus salmonicolor</name>
    <name type="common">Yeast-like fungus</name>
    <name type="synonym">Sporobolomyces salmonicolor</name>
    <dbReference type="NCBI Taxonomy" id="5005"/>
    <lineage>
        <taxon>Eukaryota</taxon>
        <taxon>Fungi</taxon>
        <taxon>Dikarya</taxon>
        <taxon>Basidiomycota</taxon>
        <taxon>Pucciniomycotina</taxon>
        <taxon>Microbotryomycetes</taxon>
        <taxon>Sporidiobolales</taxon>
        <taxon>Sporidiobolaceae</taxon>
        <taxon>Sporobolomyces</taxon>
    </lineage>
</organism>
<protein>
    <recommendedName>
        <fullName evidence="4">Eukaryotic translation initiation factor 3 30 kDa subunit</fullName>
    </recommendedName>
</protein>
<evidence type="ECO:0000256" key="4">
    <source>
        <dbReference type="ARBA" id="ARBA00029904"/>
    </source>
</evidence>
<evidence type="ECO:0000256" key="5">
    <source>
        <dbReference type="SAM" id="MobiDB-lite"/>
    </source>
</evidence>
<dbReference type="PANTHER" id="PTHR21681:SF0">
    <property type="entry name" value="EUKARYOTIC TRANSLATION INITIATION FACTOR 3 SUBUNIT J"/>
    <property type="match status" value="1"/>
</dbReference>
<dbReference type="InterPro" id="IPR013906">
    <property type="entry name" value="eIF3j"/>
</dbReference>
<proteinExistence type="predicted"/>
<sequence length="269" mass="28738">MPSDWDASSDEDVKPAAPTLAPPVAVPKKGKFADEDASDDDVKDDWDVSDDDDKPKKAAAPIAVGSMRNKGAVKQKIAQKEAAERARLEEEQRKERENDPAARRARERAAQLASDMDSAASLFGATGISSSSLALLPTRAAVLIFEISDDPLSMNCKTKEDFDVLAQAVSDSLIDKHASSPHFAAFVEQLTRQLASPLRLEELKKVRVSIAKAVEEKEKAAKNAGKGAGGKAALGGGKALARGKEDLSSYGEVLDDPVAGEFDEDEDFM</sequence>
<evidence type="ECO:0000256" key="3">
    <source>
        <dbReference type="ARBA" id="ARBA00022917"/>
    </source>
</evidence>
<reference evidence="7" key="1">
    <citation type="submission" date="2015-02" db="EMBL/GenBank/DDBJ databases">
        <authorList>
            <person name="Gon?alves P."/>
        </authorList>
    </citation>
    <scope>NUCLEOTIDE SEQUENCE [LARGE SCALE GENOMIC DNA]</scope>
</reference>
<feature type="non-terminal residue" evidence="6">
    <location>
        <position position="1"/>
    </location>
</feature>
<accession>A0A0D6EJJ0</accession>
<dbReference type="EMBL" id="CENE01000004">
    <property type="protein sequence ID" value="CEQ39918.1"/>
    <property type="molecule type" value="Genomic_DNA"/>
</dbReference>